<protein>
    <submittedName>
        <fullName evidence="1">Uncharacterized protein</fullName>
    </submittedName>
</protein>
<organism evidence="1 2">
    <name type="scientific">Dryococelus australis</name>
    <dbReference type="NCBI Taxonomy" id="614101"/>
    <lineage>
        <taxon>Eukaryota</taxon>
        <taxon>Metazoa</taxon>
        <taxon>Ecdysozoa</taxon>
        <taxon>Arthropoda</taxon>
        <taxon>Hexapoda</taxon>
        <taxon>Insecta</taxon>
        <taxon>Pterygota</taxon>
        <taxon>Neoptera</taxon>
        <taxon>Polyneoptera</taxon>
        <taxon>Phasmatodea</taxon>
        <taxon>Verophasmatodea</taxon>
        <taxon>Anareolatae</taxon>
        <taxon>Phasmatidae</taxon>
        <taxon>Eurycanthinae</taxon>
        <taxon>Dryococelus</taxon>
    </lineage>
</organism>
<dbReference type="EMBL" id="JARBHB010000015">
    <property type="protein sequence ID" value="KAJ8868070.1"/>
    <property type="molecule type" value="Genomic_DNA"/>
</dbReference>
<gene>
    <name evidence="1" type="ORF">PR048_031879</name>
</gene>
<comment type="caution">
    <text evidence="1">The sequence shown here is derived from an EMBL/GenBank/DDBJ whole genome shotgun (WGS) entry which is preliminary data.</text>
</comment>
<proteinExistence type="predicted"/>
<keyword evidence="2" id="KW-1185">Reference proteome</keyword>
<reference evidence="1 2" key="1">
    <citation type="submission" date="2023-02" db="EMBL/GenBank/DDBJ databases">
        <title>LHISI_Scaffold_Assembly.</title>
        <authorList>
            <person name="Stuart O.P."/>
            <person name="Cleave R."/>
            <person name="Magrath M.J.L."/>
            <person name="Mikheyev A.S."/>
        </authorList>
    </citation>
    <scope>NUCLEOTIDE SEQUENCE [LARGE SCALE GENOMIC DNA]</scope>
    <source>
        <strain evidence="1">Daus_M_001</strain>
        <tissue evidence="1">Leg muscle</tissue>
    </source>
</reference>
<name>A0ABQ9G6J9_9NEOP</name>
<evidence type="ECO:0000313" key="2">
    <source>
        <dbReference type="Proteomes" id="UP001159363"/>
    </source>
</evidence>
<sequence>MAPARERQRVYNFVLSLSLCSHPFARSPTKLLRRPERAVGVAVAERLHYSPPTKANRVQSRAGSLRICASGNLAGQLRWSTGFLGDLPFHPLLHSSAAPFSPHFSLIGSQHLSVKTLALHRHRVDKGGGYFHVEIPTLFLATRGTGNILSRAAAGTVLLSGAVGVTHLYPPLPSLRTDTLTALLSPSFWDAHG</sequence>
<accession>A0ABQ9G6J9</accession>
<evidence type="ECO:0000313" key="1">
    <source>
        <dbReference type="EMBL" id="KAJ8868070.1"/>
    </source>
</evidence>
<dbReference type="Proteomes" id="UP001159363">
    <property type="component" value="Chromosome 14"/>
</dbReference>